<feature type="domain" description="RRM" evidence="15">
    <location>
        <begin position="124"/>
        <end position="209"/>
    </location>
</feature>
<feature type="region of interest" description="Disordered" evidence="13">
    <location>
        <begin position="80"/>
        <end position="107"/>
    </location>
</feature>
<evidence type="ECO:0000256" key="13">
    <source>
        <dbReference type="SAM" id="MobiDB-lite"/>
    </source>
</evidence>
<keyword evidence="9" id="KW-0804">Transcription</keyword>
<dbReference type="SUPFAM" id="SSF57850">
    <property type="entry name" value="RING/U-box"/>
    <property type="match status" value="1"/>
</dbReference>
<dbReference type="PROSITE" id="PS50089">
    <property type="entry name" value="ZF_RING_2"/>
    <property type="match status" value="1"/>
</dbReference>
<feature type="compositionally biased region" description="Polar residues" evidence="13">
    <location>
        <begin position="270"/>
        <end position="283"/>
    </location>
</feature>
<feature type="compositionally biased region" description="Low complexity" evidence="13">
    <location>
        <begin position="247"/>
        <end position="264"/>
    </location>
</feature>
<dbReference type="GO" id="GO:0030015">
    <property type="term" value="C:CCR4-NOT core complex"/>
    <property type="evidence" value="ECO:0007669"/>
    <property type="project" value="UniProtKB-ARBA"/>
</dbReference>
<evidence type="ECO:0000256" key="5">
    <source>
        <dbReference type="ARBA" id="ARBA00022833"/>
    </source>
</evidence>
<feature type="region of interest" description="Disordered" evidence="13">
    <location>
        <begin position="455"/>
        <end position="528"/>
    </location>
</feature>
<evidence type="ECO:0000259" key="15">
    <source>
        <dbReference type="PROSITE" id="PS50102"/>
    </source>
</evidence>
<feature type="compositionally biased region" description="Basic and acidic residues" evidence="13">
    <location>
        <begin position="471"/>
        <end position="482"/>
    </location>
</feature>
<keyword evidence="10" id="KW-0539">Nucleus</keyword>
<evidence type="ECO:0000256" key="10">
    <source>
        <dbReference type="ARBA" id="ARBA00023242"/>
    </source>
</evidence>
<dbReference type="PROSITE" id="PS50102">
    <property type="entry name" value="RRM"/>
    <property type="match status" value="1"/>
</dbReference>
<accession>A0AAV5RIR2</accession>
<dbReference type="FunFam" id="3.30.40.10:FF:000006">
    <property type="entry name" value="CCR4-NOT transcription complex subunit 4"/>
    <property type="match status" value="1"/>
</dbReference>
<evidence type="ECO:0000256" key="7">
    <source>
        <dbReference type="ARBA" id="ARBA00023015"/>
    </source>
</evidence>
<dbReference type="GO" id="GO:0003723">
    <property type="term" value="F:RNA binding"/>
    <property type="evidence" value="ECO:0007669"/>
    <property type="project" value="UniProtKB-UniRule"/>
</dbReference>
<dbReference type="SMART" id="SM00361">
    <property type="entry name" value="RRM_1"/>
    <property type="match status" value="1"/>
</dbReference>
<evidence type="ECO:0000256" key="11">
    <source>
        <dbReference type="PROSITE-ProRule" id="PRU00176"/>
    </source>
</evidence>
<dbReference type="CDD" id="cd12438">
    <property type="entry name" value="RRM_CNOT4"/>
    <property type="match status" value="1"/>
</dbReference>
<dbReference type="InterPro" id="IPR035979">
    <property type="entry name" value="RBD_domain_sf"/>
</dbReference>
<evidence type="ECO:0000256" key="2">
    <source>
        <dbReference type="ARBA" id="ARBA00022491"/>
    </source>
</evidence>
<dbReference type="AlphaFoldDB" id="A0AAV5RIR2"/>
<dbReference type="GO" id="GO:0061630">
    <property type="term" value="F:ubiquitin protein ligase activity"/>
    <property type="evidence" value="ECO:0007669"/>
    <property type="project" value="UniProtKB-ARBA"/>
</dbReference>
<dbReference type="GO" id="GO:0016567">
    <property type="term" value="P:protein ubiquitination"/>
    <property type="evidence" value="ECO:0007669"/>
    <property type="project" value="TreeGrafter"/>
</dbReference>
<dbReference type="PANTHER" id="PTHR12603">
    <property type="entry name" value="CCR4-NOT TRANSCRIPTION COMPLEX RELATED"/>
    <property type="match status" value="1"/>
</dbReference>
<evidence type="ECO:0000256" key="1">
    <source>
        <dbReference type="ARBA" id="ARBA00004123"/>
    </source>
</evidence>
<protein>
    <submittedName>
        <fullName evidence="17">CCR4-NOT core ubiquitin-protein ligase subunit</fullName>
    </submittedName>
</protein>
<dbReference type="Pfam" id="PF14570">
    <property type="entry name" value="zf-RING_4"/>
    <property type="match status" value="1"/>
</dbReference>
<evidence type="ECO:0000259" key="16">
    <source>
        <dbReference type="PROSITE" id="PS50103"/>
    </source>
</evidence>
<keyword evidence="8" id="KW-0175">Coiled coil</keyword>
<gene>
    <name evidence="17" type="ORF">DASB73_015810</name>
</gene>
<name>A0AAV5RIR2_STABA</name>
<dbReference type="InterPro" id="IPR001841">
    <property type="entry name" value="Znf_RING"/>
</dbReference>
<dbReference type="Gene3D" id="3.30.40.10">
    <property type="entry name" value="Zinc/RING finger domain, C3HC4 (zinc finger)"/>
    <property type="match status" value="1"/>
</dbReference>
<dbReference type="InterPro" id="IPR039780">
    <property type="entry name" value="Mot2"/>
</dbReference>
<dbReference type="InterPro" id="IPR012677">
    <property type="entry name" value="Nucleotide-bd_a/b_plait_sf"/>
</dbReference>
<dbReference type="GO" id="GO:0051254">
    <property type="term" value="P:positive regulation of RNA metabolic process"/>
    <property type="evidence" value="ECO:0007669"/>
    <property type="project" value="UniProtKB-ARBA"/>
</dbReference>
<evidence type="ECO:0000313" key="17">
    <source>
        <dbReference type="EMBL" id="GMM50623.1"/>
    </source>
</evidence>
<keyword evidence="6 11" id="KW-0694">RNA-binding</keyword>
<dbReference type="InterPro" id="IPR039515">
    <property type="entry name" value="NOT4_mRING-HC-C4C4"/>
</dbReference>
<organism evidence="17 18">
    <name type="scientific">Starmerella bacillaris</name>
    <name type="common">Yeast</name>
    <name type="synonym">Candida zemplinina</name>
    <dbReference type="NCBI Taxonomy" id="1247836"/>
    <lineage>
        <taxon>Eukaryota</taxon>
        <taxon>Fungi</taxon>
        <taxon>Dikarya</taxon>
        <taxon>Ascomycota</taxon>
        <taxon>Saccharomycotina</taxon>
        <taxon>Dipodascomycetes</taxon>
        <taxon>Dipodascales</taxon>
        <taxon>Trichomonascaceae</taxon>
        <taxon>Starmerella</taxon>
    </lineage>
</organism>
<sequence length="651" mass="72842">MPFDDDYSSEDEEDVCPLCIEEMDISDRSFKPCPCGFQVCQFCYNKIRQSLEPYNRCPACRRPYTDEAVEYKQLTPLELKKEQERKHRKEQERKQREREKNKEMTLVDPRDKKSLSTIRVIQKNLVYVIGLNPNIPSDELQQMLRRDEYFGQYGKIQKIVINRRVNAHGVPGIGVYVTFARKEDAARCIAAVDGTINDGKQLRAAYGTTKYCSNYLRGQNCPNANCMYLHEPGEEVNTLNKKDHLLPHPSSATSTPPRPSSAATGVMSAGSASIQSPQTQHSVVSPIKTTPLAPQVLPAASVLPPWSKATTPVPLVTKIEASDLPDPAKTALATLNSGLNALAVPKWELAFNSQLLTNESKFPAMFSLPMDEKRRVKVYTRALQDLDKIEYKDVNETKDAKDINQQQQQQQQQQSVENGSFKDKDFRADSVNSLVSEDLHQSVQSVIPVESAPALAPELNPSSGHLQASGAKHEHDHDHDLDLEPELEPEPETGADAGQKLEHSDAESSEPEEEKQARAELSQKKLLQQSSNKINDTIKNTINQFIKSQPSSKLSEVLREAASAISKPVEIEPPTVDENVDFGASEYRYDSPDIDLNNILHDVDNLIGDVAPSSWAAASEVRDLLQELVIKQKTVANMKNLTRKKLKRLRV</sequence>
<comment type="caution">
    <text evidence="17">The sequence shown here is derived from an EMBL/GenBank/DDBJ whole genome shotgun (WGS) entry which is preliminary data.</text>
</comment>
<dbReference type="EMBL" id="BTGC01000003">
    <property type="protein sequence ID" value="GMM50623.1"/>
    <property type="molecule type" value="Genomic_DNA"/>
</dbReference>
<dbReference type="GO" id="GO:0005634">
    <property type="term" value="C:nucleus"/>
    <property type="evidence" value="ECO:0007669"/>
    <property type="project" value="UniProtKB-SubCell"/>
</dbReference>
<feature type="region of interest" description="Disordered" evidence="13">
    <location>
        <begin position="241"/>
        <end position="284"/>
    </location>
</feature>
<evidence type="ECO:0000256" key="12">
    <source>
        <dbReference type="PROSITE-ProRule" id="PRU00723"/>
    </source>
</evidence>
<dbReference type="Gene3D" id="3.30.70.330">
    <property type="match status" value="1"/>
</dbReference>
<evidence type="ECO:0000259" key="14">
    <source>
        <dbReference type="PROSITE" id="PS50089"/>
    </source>
</evidence>
<feature type="compositionally biased region" description="Low complexity" evidence="13">
    <location>
        <begin position="405"/>
        <end position="414"/>
    </location>
</feature>
<keyword evidence="2" id="KW-0678">Repressor</keyword>
<keyword evidence="7" id="KW-0805">Transcription regulation</keyword>
<dbReference type="InterPro" id="IPR000504">
    <property type="entry name" value="RRM_dom"/>
</dbReference>
<proteinExistence type="predicted"/>
<dbReference type="PANTHER" id="PTHR12603:SF0">
    <property type="entry name" value="CCR4-NOT TRANSCRIPTION COMPLEX SUBUNIT 4"/>
    <property type="match status" value="1"/>
</dbReference>
<dbReference type="GO" id="GO:0010557">
    <property type="term" value="P:positive regulation of macromolecule biosynthetic process"/>
    <property type="evidence" value="ECO:0007669"/>
    <property type="project" value="UniProtKB-ARBA"/>
</dbReference>
<dbReference type="SUPFAM" id="SSF54928">
    <property type="entry name" value="RNA-binding domain, RBD"/>
    <property type="match status" value="1"/>
</dbReference>
<dbReference type="SMART" id="SM00360">
    <property type="entry name" value="RRM"/>
    <property type="match status" value="1"/>
</dbReference>
<dbReference type="Pfam" id="PF00076">
    <property type="entry name" value="RRM_1"/>
    <property type="match status" value="1"/>
</dbReference>
<evidence type="ECO:0000313" key="18">
    <source>
        <dbReference type="Proteomes" id="UP001362899"/>
    </source>
</evidence>
<dbReference type="FunFam" id="3.30.70.330:FF:000257">
    <property type="entry name" value="CCR4-NOT core complex subunit Not4"/>
    <property type="match status" value="1"/>
</dbReference>
<keyword evidence="4 12" id="KW-0863">Zinc-finger</keyword>
<dbReference type="GO" id="GO:0008270">
    <property type="term" value="F:zinc ion binding"/>
    <property type="evidence" value="ECO:0007669"/>
    <property type="project" value="UniProtKB-KW"/>
</dbReference>
<dbReference type="CDD" id="cd16618">
    <property type="entry name" value="mRING-HC-C4C4_CNOT4"/>
    <property type="match status" value="1"/>
</dbReference>
<evidence type="ECO:0000256" key="6">
    <source>
        <dbReference type="ARBA" id="ARBA00022884"/>
    </source>
</evidence>
<evidence type="ECO:0000256" key="8">
    <source>
        <dbReference type="ARBA" id="ARBA00023054"/>
    </source>
</evidence>
<dbReference type="InterPro" id="IPR013083">
    <property type="entry name" value="Znf_RING/FYVE/PHD"/>
</dbReference>
<feature type="region of interest" description="Disordered" evidence="13">
    <location>
        <begin position="399"/>
        <end position="421"/>
    </location>
</feature>
<dbReference type="InterPro" id="IPR000571">
    <property type="entry name" value="Znf_CCCH"/>
</dbReference>
<comment type="subcellular location">
    <subcellularLocation>
        <location evidence="1">Nucleus</location>
    </subcellularLocation>
</comment>
<evidence type="ECO:0000256" key="3">
    <source>
        <dbReference type="ARBA" id="ARBA00022723"/>
    </source>
</evidence>
<evidence type="ECO:0000256" key="9">
    <source>
        <dbReference type="ARBA" id="ARBA00023163"/>
    </source>
</evidence>
<dbReference type="InterPro" id="IPR034261">
    <property type="entry name" value="CNOT4_RRM"/>
</dbReference>
<feature type="compositionally biased region" description="Basic and acidic residues" evidence="13">
    <location>
        <begin position="514"/>
        <end position="523"/>
    </location>
</feature>
<feature type="zinc finger region" description="C3H1-type" evidence="12">
    <location>
        <begin position="206"/>
        <end position="233"/>
    </location>
</feature>
<dbReference type="InterPro" id="IPR003954">
    <property type="entry name" value="RRM_euk-type"/>
</dbReference>
<keyword evidence="18" id="KW-1185">Reference proteome</keyword>
<dbReference type="Proteomes" id="UP001362899">
    <property type="component" value="Unassembled WGS sequence"/>
</dbReference>
<feature type="domain" description="C3H1-type" evidence="16">
    <location>
        <begin position="206"/>
        <end position="233"/>
    </location>
</feature>
<feature type="compositionally biased region" description="Acidic residues" evidence="13">
    <location>
        <begin position="483"/>
        <end position="493"/>
    </location>
</feature>
<keyword evidence="3 12" id="KW-0479">Metal-binding</keyword>
<feature type="domain" description="RING-type" evidence="14">
    <location>
        <begin position="16"/>
        <end position="61"/>
    </location>
</feature>
<dbReference type="PROSITE" id="PS50103">
    <property type="entry name" value="ZF_C3H1"/>
    <property type="match status" value="1"/>
</dbReference>
<keyword evidence="17" id="KW-0436">Ligase</keyword>
<dbReference type="GO" id="GO:0016874">
    <property type="term" value="F:ligase activity"/>
    <property type="evidence" value="ECO:0007669"/>
    <property type="project" value="UniProtKB-KW"/>
</dbReference>
<keyword evidence="5 12" id="KW-0862">Zinc</keyword>
<reference evidence="17 18" key="1">
    <citation type="journal article" date="2023" name="Elife">
        <title>Identification of key yeast species and microbe-microbe interactions impacting larval growth of Drosophila in the wild.</title>
        <authorList>
            <person name="Mure A."/>
            <person name="Sugiura Y."/>
            <person name="Maeda R."/>
            <person name="Honda K."/>
            <person name="Sakurai N."/>
            <person name="Takahashi Y."/>
            <person name="Watada M."/>
            <person name="Katoh T."/>
            <person name="Gotoh A."/>
            <person name="Gotoh Y."/>
            <person name="Taniguchi I."/>
            <person name="Nakamura K."/>
            <person name="Hayashi T."/>
            <person name="Katayama T."/>
            <person name="Uemura T."/>
            <person name="Hattori Y."/>
        </authorList>
    </citation>
    <scope>NUCLEOTIDE SEQUENCE [LARGE SCALE GENOMIC DNA]</scope>
    <source>
        <strain evidence="17 18">SB-73</strain>
    </source>
</reference>
<evidence type="ECO:0000256" key="4">
    <source>
        <dbReference type="ARBA" id="ARBA00022771"/>
    </source>
</evidence>
<dbReference type="GO" id="GO:0000956">
    <property type="term" value="P:nuclear-transcribed mRNA catabolic process"/>
    <property type="evidence" value="ECO:0007669"/>
    <property type="project" value="UniProtKB-ARBA"/>
</dbReference>